<accession>A0A644ZBE8</accession>
<name>A0A644ZBE8_9ZZZZ</name>
<dbReference type="EMBL" id="VSSQ01008206">
    <property type="protein sequence ID" value="MPM38206.1"/>
    <property type="molecule type" value="Genomic_DNA"/>
</dbReference>
<gene>
    <name evidence="1" type="ORF">SDC9_84835</name>
</gene>
<dbReference type="AlphaFoldDB" id="A0A644ZBE8"/>
<organism evidence="1">
    <name type="scientific">bioreactor metagenome</name>
    <dbReference type="NCBI Taxonomy" id="1076179"/>
    <lineage>
        <taxon>unclassified sequences</taxon>
        <taxon>metagenomes</taxon>
        <taxon>ecological metagenomes</taxon>
    </lineage>
</organism>
<proteinExistence type="predicted"/>
<reference evidence="1" key="1">
    <citation type="submission" date="2019-08" db="EMBL/GenBank/DDBJ databases">
        <authorList>
            <person name="Kucharzyk K."/>
            <person name="Murdoch R.W."/>
            <person name="Higgins S."/>
            <person name="Loffler F."/>
        </authorList>
    </citation>
    <scope>NUCLEOTIDE SEQUENCE</scope>
</reference>
<protein>
    <submittedName>
        <fullName evidence="1">Uncharacterized protein</fullName>
    </submittedName>
</protein>
<comment type="caution">
    <text evidence="1">The sequence shown here is derived from an EMBL/GenBank/DDBJ whole genome shotgun (WGS) entry which is preliminary data.</text>
</comment>
<evidence type="ECO:0000313" key="1">
    <source>
        <dbReference type="EMBL" id="MPM38206.1"/>
    </source>
</evidence>
<sequence length="55" mass="6377">MQSKVLLQRVKKLERKLVKEKTLFVFFEEPTQAQLAKIPEGADVVVFLDEDKISD</sequence>